<reference evidence="1 2" key="1">
    <citation type="submission" date="2020-10" db="EMBL/GenBank/DDBJ databases">
        <title>Complete genome sequence of Thermosphaera aggregans strain 3507.</title>
        <authorList>
            <person name="Zayulina K.S."/>
            <person name="Elcheninov A.G."/>
            <person name="Toshchakov S.V."/>
            <person name="Kublanov I.V."/>
            <person name="Kochetkova T.V."/>
        </authorList>
    </citation>
    <scope>NUCLEOTIDE SEQUENCE [LARGE SCALE GENOMIC DNA]</scope>
    <source>
        <strain evidence="1 2">3507</strain>
    </source>
</reference>
<accession>A0A7M1UPM4</accession>
<proteinExistence type="predicted"/>
<dbReference type="GeneID" id="98182685"/>
<evidence type="ECO:0000313" key="1">
    <source>
        <dbReference type="EMBL" id="QOR94228.1"/>
    </source>
</evidence>
<sequence length="64" mass="7413">MKGSVPVRLFFPSGLELLELLVVTEYLRARLERVLRGYMLRLEIKQLSMLALTPPTRRVVRETG</sequence>
<dbReference type="RefSeq" id="WP_193436029.1">
    <property type="nucleotide sequence ID" value="NZ_CP063144.1"/>
</dbReference>
<dbReference type="KEGG" id="tcs:IMZ38_06295"/>
<evidence type="ECO:0000313" key="2">
    <source>
        <dbReference type="Proteomes" id="UP000593766"/>
    </source>
</evidence>
<organism evidence="1 2">
    <name type="scientific">Thermosphaera chiliense</name>
    <dbReference type="NCBI Taxonomy" id="3402707"/>
    <lineage>
        <taxon>Archaea</taxon>
        <taxon>Thermoproteota</taxon>
        <taxon>Thermoprotei</taxon>
        <taxon>Desulfurococcales</taxon>
        <taxon>Desulfurococcaceae</taxon>
        <taxon>Thermosphaera</taxon>
    </lineage>
</organism>
<protein>
    <submittedName>
        <fullName evidence="1">Uncharacterized protein</fullName>
    </submittedName>
</protein>
<dbReference type="AlphaFoldDB" id="A0A7M1UPM4"/>
<gene>
    <name evidence="1" type="ORF">IMZ38_06295</name>
</gene>
<name>A0A7M1UPM4_9CREN</name>
<dbReference type="Proteomes" id="UP000593766">
    <property type="component" value="Chromosome"/>
</dbReference>
<dbReference type="EMBL" id="CP063144">
    <property type="protein sequence ID" value="QOR94228.1"/>
    <property type="molecule type" value="Genomic_DNA"/>
</dbReference>
<keyword evidence="2" id="KW-1185">Reference proteome</keyword>